<name>A0A3P8XLY4_ESOLU</name>
<proteinExistence type="inferred from homology"/>
<evidence type="ECO:0000259" key="10">
    <source>
        <dbReference type="PROSITE" id="PS51144"/>
    </source>
</evidence>
<keyword evidence="7" id="KW-0325">Glycoprotein</keyword>
<feature type="domain" description="Alpha-carbonic anhydrase" evidence="10">
    <location>
        <begin position="21"/>
        <end position="288"/>
    </location>
</feature>
<comment type="catalytic activity">
    <reaction evidence="9">
        <text>hydrogencarbonate + H(+) = CO2 + H2O</text>
        <dbReference type="Rhea" id="RHEA:10748"/>
        <dbReference type="ChEBI" id="CHEBI:15377"/>
        <dbReference type="ChEBI" id="CHEBI:15378"/>
        <dbReference type="ChEBI" id="CHEBI:16526"/>
        <dbReference type="ChEBI" id="CHEBI:17544"/>
        <dbReference type="EC" id="4.2.1.1"/>
    </reaction>
</comment>
<comment type="cofactor">
    <cofactor evidence="1 9">
        <name>Zn(2+)</name>
        <dbReference type="ChEBI" id="CHEBI:29105"/>
    </cofactor>
</comment>
<reference evidence="11" key="2">
    <citation type="submission" date="2020-02" db="EMBL/GenBank/DDBJ databases">
        <title>Esox lucius (northern pike) genome, fEsoLuc1, primary haplotype.</title>
        <authorList>
            <person name="Myers G."/>
            <person name="Karagic N."/>
            <person name="Meyer A."/>
            <person name="Pippel M."/>
            <person name="Reichard M."/>
            <person name="Winkler S."/>
            <person name="Tracey A."/>
            <person name="Sims Y."/>
            <person name="Howe K."/>
            <person name="Rhie A."/>
            <person name="Formenti G."/>
            <person name="Durbin R."/>
            <person name="Fedrigo O."/>
            <person name="Jarvis E.D."/>
        </authorList>
    </citation>
    <scope>NUCLEOTIDE SEQUENCE [LARGE SCALE GENOMIC DNA]</scope>
</reference>
<dbReference type="PANTHER" id="PTHR18952">
    <property type="entry name" value="CARBONIC ANHYDRASE"/>
    <property type="match status" value="1"/>
</dbReference>
<evidence type="ECO:0000256" key="2">
    <source>
        <dbReference type="ARBA" id="ARBA00010718"/>
    </source>
</evidence>
<feature type="signal peptide" evidence="9">
    <location>
        <begin position="1"/>
        <end position="18"/>
    </location>
</feature>
<evidence type="ECO:0000256" key="5">
    <source>
        <dbReference type="ARBA" id="ARBA00022729"/>
    </source>
</evidence>
<sequence length="312" mass="34133">MNRLVVIISICFVPTAYSSEADWCYNDPTCDDTTWPANFTHFCNGSRQSPINIVSAKAIGNVNLTSFNFTKYKDNSTINSLNNTGETVLVQLNSGVQISGGGLSEIYDSMQFHLHWGNGTSVPGSEHTVDGTRYPMEMHIVNTKAKYNRNITAASADSTGIAALGFFIEAMPGNTTGSPAAWKALTSYLDNITLKANSVNITSGFSLDDLLKGVNRTKYYRYLGSLTTPNCSEAVVWTVFKETIKVSKDLINLFSTRLHIEHNATSALMTNVYRKTQASNGRIVTTQATVSGVSKTSFSLGLMAWMLLMLYC</sequence>
<dbReference type="GeneTree" id="ENSGT00940000164039"/>
<dbReference type="PROSITE" id="PS00162">
    <property type="entry name" value="ALPHA_CA_1"/>
    <property type="match status" value="1"/>
</dbReference>
<protein>
    <recommendedName>
        <fullName evidence="3 9">Carbonic anhydrase</fullName>
        <ecNumber evidence="3 9">4.2.1.1</ecNumber>
    </recommendedName>
</protein>
<dbReference type="InterPro" id="IPR001148">
    <property type="entry name" value="CA_dom"/>
</dbReference>
<dbReference type="Gene3D" id="3.10.200.10">
    <property type="entry name" value="Alpha carbonic anhydrase"/>
    <property type="match status" value="1"/>
</dbReference>
<comment type="function">
    <text evidence="9">Reversible hydration of carbon dioxide.</text>
</comment>
<dbReference type="AlphaFoldDB" id="A0A3P8XLY4"/>
<reference evidence="11" key="3">
    <citation type="submission" date="2025-08" db="UniProtKB">
        <authorList>
            <consortium name="Ensembl"/>
        </authorList>
    </citation>
    <scope>IDENTIFICATION</scope>
</reference>
<dbReference type="EC" id="4.2.1.1" evidence="3 9"/>
<dbReference type="OMA" id="AIAWCYH"/>
<dbReference type="GO" id="GO:0008270">
    <property type="term" value="F:zinc ion binding"/>
    <property type="evidence" value="ECO:0007669"/>
    <property type="project" value="UniProtKB-UniRule"/>
</dbReference>
<organism evidence="11 12">
    <name type="scientific">Esox lucius</name>
    <name type="common">Northern pike</name>
    <dbReference type="NCBI Taxonomy" id="8010"/>
    <lineage>
        <taxon>Eukaryota</taxon>
        <taxon>Metazoa</taxon>
        <taxon>Chordata</taxon>
        <taxon>Craniata</taxon>
        <taxon>Vertebrata</taxon>
        <taxon>Euteleostomi</taxon>
        <taxon>Actinopterygii</taxon>
        <taxon>Neopterygii</taxon>
        <taxon>Teleostei</taxon>
        <taxon>Protacanthopterygii</taxon>
        <taxon>Esociformes</taxon>
        <taxon>Esocidae</taxon>
        <taxon>Esox</taxon>
    </lineage>
</organism>
<keyword evidence="4 9" id="KW-0479">Metal-binding</keyword>
<dbReference type="InParanoid" id="A0A3P8XLY4"/>
<evidence type="ECO:0000313" key="11">
    <source>
        <dbReference type="Ensembl" id="ENSELUP00000005552.3"/>
    </source>
</evidence>
<dbReference type="Bgee" id="ENSELUG00000006547">
    <property type="expression patterns" value="Expressed in pharyngeal gill and 2 other cell types or tissues"/>
</dbReference>
<keyword evidence="5 9" id="KW-0732">Signal</keyword>
<feature type="chain" id="PRO_5044043190" description="Carbonic anhydrase" evidence="9">
    <location>
        <begin position="19"/>
        <end position="312"/>
    </location>
</feature>
<dbReference type="InterPro" id="IPR036398">
    <property type="entry name" value="CA_dom_sf"/>
</dbReference>
<dbReference type="SMART" id="SM01057">
    <property type="entry name" value="Carb_anhydrase"/>
    <property type="match status" value="1"/>
</dbReference>
<dbReference type="GeneID" id="105009597"/>
<dbReference type="Proteomes" id="UP000265140">
    <property type="component" value="Chromosome 5"/>
</dbReference>
<accession>A0A3P8XLY4</accession>
<dbReference type="STRING" id="8010.ENSELUP00000005552"/>
<dbReference type="InterPro" id="IPR023561">
    <property type="entry name" value="Carbonic_anhydrase_a-class"/>
</dbReference>
<evidence type="ECO:0000313" key="12">
    <source>
        <dbReference type="Proteomes" id="UP000265140"/>
    </source>
</evidence>
<dbReference type="KEGG" id="els:105009597"/>
<evidence type="ECO:0000256" key="3">
    <source>
        <dbReference type="ARBA" id="ARBA00012925"/>
    </source>
</evidence>
<dbReference type="CDD" id="cd03117">
    <property type="entry name" value="alpha_CA_IV_XV_like"/>
    <property type="match status" value="1"/>
</dbReference>
<keyword evidence="12" id="KW-1185">Reference proteome</keyword>
<dbReference type="GO" id="GO:0004089">
    <property type="term" value="F:carbonate dehydratase activity"/>
    <property type="evidence" value="ECO:0007669"/>
    <property type="project" value="UniProtKB-UniRule"/>
</dbReference>
<dbReference type="GO" id="GO:0005886">
    <property type="term" value="C:plasma membrane"/>
    <property type="evidence" value="ECO:0007669"/>
    <property type="project" value="TreeGrafter"/>
</dbReference>
<dbReference type="PROSITE" id="PS51144">
    <property type="entry name" value="ALPHA_CA_2"/>
    <property type="match status" value="1"/>
</dbReference>
<dbReference type="RefSeq" id="XP_010867329.2">
    <property type="nucleotide sequence ID" value="XM_010869027.3"/>
</dbReference>
<dbReference type="Pfam" id="PF00194">
    <property type="entry name" value="Carb_anhydrase"/>
    <property type="match status" value="1"/>
</dbReference>
<dbReference type="Ensembl" id="ENSELUT00000010481.3">
    <property type="protein sequence ID" value="ENSELUP00000005552.3"/>
    <property type="gene ID" value="ENSELUG00000006547.3"/>
</dbReference>
<dbReference type="PANTHER" id="PTHR18952:SF200">
    <property type="entry name" value="CARBONIC ANHYDRASE"/>
    <property type="match status" value="1"/>
</dbReference>
<evidence type="ECO:0000256" key="6">
    <source>
        <dbReference type="ARBA" id="ARBA00022833"/>
    </source>
</evidence>
<evidence type="ECO:0000256" key="4">
    <source>
        <dbReference type="ARBA" id="ARBA00022723"/>
    </source>
</evidence>
<keyword evidence="6 9" id="KW-0862">Zinc</keyword>
<dbReference type="InterPro" id="IPR018338">
    <property type="entry name" value="Carbonic_anhydrase_a-class_CS"/>
</dbReference>
<keyword evidence="8 9" id="KW-0456">Lyase</keyword>
<dbReference type="SUPFAM" id="SSF51069">
    <property type="entry name" value="Carbonic anhydrase"/>
    <property type="match status" value="1"/>
</dbReference>
<evidence type="ECO:0000256" key="8">
    <source>
        <dbReference type="ARBA" id="ARBA00023239"/>
    </source>
</evidence>
<dbReference type="OrthoDB" id="429145at2759"/>
<reference evidence="12" key="1">
    <citation type="journal article" date="2014" name="PLoS ONE">
        <title>The genome and linkage map of the northern pike (Esox lucius): conserved synteny revealed between the salmonid sister group and the Neoteleostei.</title>
        <authorList>
            <person name="Rondeau E.B."/>
            <person name="Minkley D.R."/>
            <person name="Leong J.S."/>
            <person name="Messmer A.M."/>
            <person name="Jantzen J.R."/>
            <person name="von Schalburg K.R."/>
            <person name="Lemon C."/>
            <person name="Bird N.H."/>
            <person name="Koop B.F."/>
        </authorList>
    </citation>
    <scope>NUCLEOTIDE SEQUENCE</scope>
</reference>
<evidence type="ECO:0000256" key="1">
    <source>
        <dbReference type="ARBA" id="ARBA00001947"/>
    </source>
</evidence>
<evidence type="ECO:0000256" key="9">
    <source>
        <dbReference type="RuleBase" id="RU367011"/>
    </source>
</evidence>
<dbReference type="InterPro" id="IPR041874">
    <property type="entry name" value="CA4/CA15"/>
</dbReference>
<comment type="similarity">
    <text evidence="2 9">Belongs to the alpha-carbonic anhydrase family.</text>
</comment>
<reference evidence="11" key="4">
    <citation type="submission" date="2025-09" db="UniProtKB">
        <authorList>
            <consortium name="Ensembl"/>
        </authorList>
    </citation>
    <scope>IDENTIFICATION</scope>
</reference>
<dbReference type="FunFam" id="3.10.200.10:FF:000003">
    <property type="entry name" value="Carbonic anhydrase 12"/>
    <property type="match status" value="1"/>
</dbReference>
<evidence type="ECO:0000256" key="7">
    <source>
        <dbReference type="ARBA" id="ARBA00023180"/>
    </source>
</evidence>